<protein>
    <submittedName>
        <fullName evidence="2">Beta-lactamase family protein</fullName>
    </submittedName>
</protein>
<evidence type="ECO:0000313" key="3">
    <source>
        <dbReference type="Proteomes" id="UP000823635"/>
    </source>
</evidence>
<dbReference type="Proteomes" id="UP000823635">
    <property type="component" value="Unassembled WGS sequence"/>
</dbReference>
<name>A0A9D9DM89_9BACT</name>
<reference evidence="2" key="1">
    <citation type="submission" date="2020-10" db="EMBL/GenBank/DDBJ databases">
        <authorList>
            <person name="Gilroy R."/>
        </authorList>
    </citation>
    <scope>NUCLEOTIDE SEQUENCE</scope>
    <source>
        <strain evidence="2">15467</strain>
    </source>
</reference>
<dbReference type="InterPro" id="IPR012338">
    <property type="entry name" value="Beta-lactam/transpept-like"/>
</dbReference>
<dbReference type="EMBL" id="JADINB010000079">
    <property type="protein sequence ID" value="MBO8428986.1"/>
    <property type="molecule type" value="Genomic_DNA"/>
</dbReference>
<dbReference type="InterPro" id="IPR050491">
    <property type="entry name" value="AmpC-like"/>
</dbReference>
<reference evidence="2" key="2">
    <citation type="journal article" date="2021" name="PeerJ">
        <title>Extensive microbial diversity within the chicken gut microbiome revealed by metagenomics and culture.</title>
        <authorList>
            <person name="Gilroy R."/>
            <person name="Ravi A."/>
            <person name="Getino M."/>
            <person name="Pursley I."/>
            <person name="Horton D.L."/>
            <person name="Alikhan N.F."/>
            <person name="Baker D."/>
            <person name="Gharbi K."/>
            <person name="Hall N."/>
            <person name="Watson M."/>
            <person name="Adriaenssens E.M."/>
            <person name="Foster-Nyarko E."/>
            <person name="Jarju S."/>
            <person name="Secka A."/>
            <person name="Antonio M."/>
            <person name="Oren A."/>
            <person name="Chaudhuri R.R."/>
            <person name="La Ragione R."/>
            <person name="Hildebrand F."/>
            <person name="Pallen M.J."/>
        </authorList>
    </citation>
    <scope>NUCLEOTIDE SEQUENCE</scope>
    <source>
        <strain evidence="2">15467</strain>
    </source>
</reference>
<dbReference type="PANTHER" id="PTHR46825:SF9">
    <property type="entry name" value="BETA-LACTAMASE-RELATED DOMAIN-CONTAINING PROTEIN"/>
    <property type="match status" value="1"/>
</dbReference>
<dbReference type="Gene3D" id="3.40.710.10">
    <property type="entry name" value="DD-peptidase/beta-lactamase superfamily"/>
    <property type="match status" value="1"/>
</dbReference>
<feature type="domain" description="Beta-lactamase-related" evidence="1">
    <location>
        <begin position="31"/>
        <end position="346"/>
    </location>
</feature>
<gene>
    <name evidence="2" type="ORF">IAC68_03515</name>
</gene>
<evidence type="ECO:0000259" key="1">
    <source>
        <dbReference type="Pfam" id="PF00144"/>
    </source>
</evidence>
<dbReference type="InterPro" id="IPR001466">
    <property type="entry name" value="Beta-lactam-related"/>
</dbReference>
<accession>A0A9D9DM89</accession>
<organism evidence="2 3">
    <name type="scientific">Candidatus Egerieousia excrementavium</name>
    <dbReference type="NCBI Taxonomy" id="2840778"/>
    <lineage>
        <taxon>Bacteria</taxon>
        <taxon>Pseudomonadati</taxon>
        <taxon>Bacteroidota</taxon>
        <taxon>Bacteroidia</taxon>
        <taxon>Bacteroidales</taxon>
        <taxon>Candidatus Egerieousia</taxon>
    </lineage>
</organism>
<proteinExistence type="predicted"/>
<comment type="caution">
    <text evidence="2">The sequence shown here is derived from an EMBL/GenBank/DDBJ whole genome shotgun (WGS) entry which is preliminary data.</text>
</comment>
<dbReference type="PANTHER" id="PTHR46825">
    <property type="entry name" value="D-ALANYL-D-ALANINE-CARBOXYPEPTIDASE/ENDOPEPTIDASE AMPH"/>
    <property type="match status" value="1"/>
</dbReference>
<evidence type="ECO:0000313" key="2">
    <source>
        <dbReference type="EMBL" id="MBO8428986.1"/>
    </source>
</evidence>
<dbReference type="SUPFAM" id="SSF56601">
    <property type="entry name" value="beta-lactamase/transpeptidase-like"/>
    <property type="match status" value="1"/>
</dbReference>
<dbReference type="Pfam" id="PF00144">
    <property type="entry name" value="Beta-lactamase"/>
    <property type="match status" value="1"/>
</dbReference>
<dbReference type="AlphaFoldDB" id="A0A9D9DM89"/>
<sequence>MQSCNEKKNATDVVAERLDSLFTARYSIIENGENIPGGSVYILKGDTVIFEKSYGVADLNTGAAIDGNTFFNIASVSKQFTAMAILQLHEEGKLSLEDDMSKYFPEFKADFFKRIKIKHLLSHSSGLPDLRPREDRNFVLTATDKESIEFFKELDHLNFEPGTNYEYQNPTFQLCFAIIEKVSGQTFEQYMKEHIFTPAGMDETVYFEAGREIPRMAHGYITEDNGATWKEYDYGEESFFATKADGGIYTSTHEFAKWEKALRDNVLISDSLKQIAHSPITTVSNSTYSSYQNRPYTSYGYGWFIEQKPGMPKKVYHTGDNGGFQIYAGRFPEKNILVLVFENRNDQSRWSMVEKIDSILKEAGMLG</sequence>